<comment type="caution">
    <text evidence="1">The sequence shown here is derived from an EMBL/GenBank/DDBJ whole genome shotgun (WGS) entry which is preliminary data.</text>
</comment>
<dbReference type="Proteomes" id="UP000322524">
    <property type="component" value="Unassembled WGS sequence"/>
</dbReference>
<dbReference type="InterPro" id="IPR009711">
    <property type="entry name" value="UPF0473"/>
</dbReference>
<evidence type="ECO:0000313" key="2">
    <source>
        <dbReference type="Proteomes" id="UP000322524"/>
    </source>
</evidence>
<dbReference type="EMBL" id="VTEV01000001">
    <property type="protein sequence ID" value="TYS70391.1"/>
    <property type="molecule type" value="Genomic_DNA"/>
</dbReference>
<dbReference type="STRING" id="79883.GCA_001636495_02839"/>
<evidence type="ECO:0000313" key="1">
    <source>
        <dbReference type="EMBL" id="TYS70391.1"/>
    </source>
</evidence>
<protein>
    <submittedName>
        <fullName evidence="1">DUF1292 domain-containing protein</fullName>
    </submittedName>
</protein>
<dbReference type="RefSeq" id="WP_148986302.1">
    <property type="nucleotide sequence ID" value="NZ_VTEV01000001.1"/>
</dbReference>
<dbReference type="AlphaFoldDB" id="A0A5D4T655"/>
<dbReference type="OrthoDB" id="2626955at2"/>
<organism evidence="1 2">
    <name type="scientific">Sutcliffiella horikoshii</name>
    <dbReference type="NCBI Taxonomy" id="79883"/>
    <lineage>
        <taxon>Bacteria</taxon>
        <taxon>Bacillati</taxon>
        <taxon>Bacillota</taxon>
        <taxon>Bacilli</taxon>
        <taxon>Bacillales</taxon>
        <taxon>Bacillaceae</taxon>
        <taxon>Sutcliffiella</taxon>
    </lineage>
</organism>
<accession>A0A5D4T655</accession>
<reference evidence="1 2" key="1">
    <citation type="submission" date="2019-08" db="EMBL/GenBank/DDBJ databases">
        <title>Bacillus genomes from the desert of Cuatro Cienegas, Coahuila.</title>
        <authorList>
            <person name="Olmedo-Alvarez G."/>
        </authorList>
    </citation>
    <scope>NUCLEOTIDE SEQUENCE [LARGE SCALE GENOMIC DNA]</scope>
    <source>
        <strain evidence="1 2">CH28_1T</strain>
    </source>
</reference>
<proteinExistence type="predicted"/>
<sequence>MDKIEVGDIFIVTDENDQEQELEVLGTMEVEASVYVAVGFVEEIAKDTTGDVDIFFLKVEEDGELSEIETDEEFNKVSTAFETMIDKEQ</sequence>
<name>A0A5D4T655_9BACI</name>
<gene>
    <name evidence="1" type="ORF">FZC76_00380</name>
</gene>
<dbReference type="Pfam" id="PF06949">
    <property type="entry name" value="DUF1292"/>
    <property type="match status" value="1"/>
</dbReference>